<keyword evidence="2" id="KW-0436">Ligase</keyword>
<dbReference type="InterPro" id="IPR013815">
    <property type="entry name" value="ATP_grasp_subdomain_1"/>
</dbReference>
<dbReference type="GO" id="GO:0005524">
    <property type="term" value="F:ATP binding"/>
    <property type="evidence" value="ECO:0007669"/>
    <property type="project" value="UniProtKB-UniRule"/>
</dbReference>
<dbReference type="Pfam" id="PF07478">
    <property type="entry name" value="Dala_Dala_lig_C"/>
    <property type="match status" value="1"/>
</dbReference>
<gene>
    <name evidence="5" type="ORF">ENT78_05150</name>
</gene>
<dbReference type="InterPro" id="IPR011095">
    <property type="entry name" value="Dala_Dala_lig_C"/>
</dbReference>
<evidence type="ECO:0000256" key="1">
    <source>
        <dbReference type="ARBA" id="ARBA00010871"/>
    </source>
</evidence>
<accession>A0A7V4KD79</accession>
<keyword evidence="3" id="KW-0547">Nucleotide-binding</keyword>
<sequence>MKVAVVFDLDNLDPEREKMIDAVYNSLLKHPEITFVEKIPFNKDFMHTVVKFDAVFNLSTAHKQMHVPAILDLLGIPYTGSSATTHGICIDKTLTKIVLKHHGIPTPDFFVVNIGEEPQSLHLSPAIVKPSRQGSAKGIFYDSVVHDISGLRKAVNRIHEQFQEPALVEEFIEGKELSVGIVGDKVLPILEIDFSELPEGLEHFYSYRVKHFYAEQTRYYCPARISDEIAEIIKFYALKAFHALGLRNYARMDLRLKGDKVYFIEVNSLPMLTPKYSDITKMAEAAGWSYEELIFAIFNDAIRKL</sequence>
<dbReference type="PROSITE" id="PS50975">
    <property type="entry name" value="ATP_GRASP"/>
    <property type="match status" value="1"/>
</dbReference>
<dbReference type="SUPFAM" id="SSF56059">
    <property type="entry name" value="Glutathione synthetase ATP-binding domain-like"/>
    <property type="match status" value="1"/>
</dbReference>
<dbReference type="PANTHER" id="PTHR23132:SF23">
    <property type="entry name" value="D-ALANINE--D-ALANINE LIGASE B"/>
    <property type="match status" value="1"/>
</dbReference>
<dbReference type="EMBL" id="DSZZ01000234">
    <property type="protein sequence ID" value="HGU52897.1"/>
    <property type="molecule type" value="Genomic_DNA"/>
</dbReference>
<comment type="caution">
    <text evidence="5">The sequence shown here is derived from an EMBL/GenBank/DDBJ whole genome shotgun (WGS) entry which is preliminary data.</text>
</comment>
<evidence type="ECO:0000256" key="3">
    <source>
        <dbReference type="PROSITE-ProRule" id="PRU00409"/>
    </source>
</evidence>
<evidence type="ECO:0000259" key="4">
    <source>
        <dbReference type="PROSITE" id="PS50975"/>
    </source>
</evidence>
<evidence type="ECO:0000256" key="2">
    <source>
        <dbReference type="ARBA" id="ARBA00022598"/>
    </source>
</evidence>
<comment type="similarity">
    <text evidence="1">Belongs to the D-alanine--D-alanine ligase family.</text>
</comment>
<dbReference type="InterPro" id="IPR011761">
    <property type="entry name" value="ATP-grasp"/>
</dbReference>
<dbReference type="Gene3D" id="3.30.470.20">
    <property type="entry name" value="ATP-grasp fold, B domain"/>
    <property type="match status" value="1"/>
</dbReference>
<dbReference type="GO" id="GO:0046872">
    <property type="term" value="F:metal ion binding"/>
    <property type="evidence" value="ECO:0007669"/>
    <property type="project" value="InterPro"/>
</dbReference>
<organism evidence="5">
    <name type="scientific">Fervidobacterium pennivorans</name>
    <dbReference type="NCBI Taxonomy" id="93466"/>
    <lineage>
        <taxon>Bacteria</taxon>
        <taxon>Thermotogati</taxon>
        <taxon>Thermotogota</taxon>
        <taxon>Thermotogae</taxon>
        <taxon>Thermotogales</taxon>
        <taxon>Fervidobacteriaceae</taxon>
        <taxon>Fervidobacterium</taxon>
    </lineage>
</organism>
<name>A0A7V4KD79_FERPE</name>
<evidence type="ECO:0000313" key="5">
    <source>
        <dbReference type="EMBL" id="HGU52897.1"/>
    </source>
</evidence>
<dbReference type="GO" id="GO:0008716">
    <property type="term" value="F:D-alanine-D-alanine ligase activity"/>
    <property type="evidence" value="ECO:0007669"/>
    <property type="project" value="InterPro"/>
</dbReference>
<dbReference type="AlphaFoldDB" id="A0A7V4KD79"/>
<dbReference type="PANTHER" id="PTHR23132">
    <property type="entry name" value="D-ALANINE--D-ALANINE LIGASE"/>
    <property type="match status" value="1"/>
</dbReference>
<protein>
    <submittedName>
        <fullName evidence="5">ATP-grasp domain-containing protein</fullName>
    </submittedName>
</protein>
<dbReference type="Gene3D" id="3.30.1490.20">
    <property type="entry name" value="ATP-grasp fold, A domain"/>
    <property type="match status" value="1"/>
</dbReference>
<keyword evidence="3" id="KW-0067">ATP-binding</keyword>
<proteinExistence type="inferred from homology"/>
<feature type="domain" description="ATP-grasp" evidence="4">
    <location>
        <begin position="96"/>
        <end position="299"/>
    </location>
</feature>
<reference evidence="5" key="1">
    <citation type="journal article" date="2020" name="mSystems">
        <title>Genome- and Community-Level Interaction Insights into Carbon Utilization and Element Cycling Functions of Hydrothermarchaeota in Hydrothermal Sediment.</title>
        <authorList>
            <person name="Zhou Z."/>
            <person name="Liu Y."/>
            <person name="Xu W."/>
            <person name="Pan J."/>
            <person name="Luo Z.H."/>
            <person name="Li M."/>
        </authorList>
    </citation>
    <scope>NUCLEOTIDE SEQUENCE [LARGE SCALE GENOMIC DNA]</scope>
    <source>
        <strain evidence="5">SpSt-61</strain>
    </source>
</reference>